<dbReference type="PROSITE" id="PS50005">
    <property type="entry name" value="TPR"/>
    <property type="match status" value="1"/>
</dbReference>
<evidence type="ECO:0000256" key="2">
    <source>
        <dbReference type="SAM" id="MobiDB-lite"/>
    </source>
</evidence>
<comment type="caution">
    <text evidence="3">The sequence shown here is derived from an EMBL/GenBank/DDBJ whole genome shotgun (WGS) entry which is preliminary data.</text>
</comment>
<dbReference type="InterPro" id="IPR019734">
    <property type="entry name" value="TPR_rpt"/>
</dbReference>
<keyword evidence="1" id="KW-0802">TPR repeat</keyword>
<reference evidence="4" key="1">
    <citation type="journal article" date="2019" name="Int. J. Syst. Evol. Microbiol.">
        <title>The Global Catalogue of Microorganisms (GCM) 10K type strain sequencing project: providing services to taxonomists for standard genome sequencing and annotation.</title>
        <authorList>
            <consortium name="The Broad Institute Genomics Platform"/>
            <consortium name="The Broad Institute Genome Sequencing Center for Infectious Disease"/>
            <person name="Wu L."/>
            <person name="Ma J."/>
        </authorList>
    </citation>
    <scope>NUCLEOTIDE SEQUENCE [LARGE SCALE GENOMIC DNA]</scope>
    <source>
        <strain evidence="4">2902at01</strain>
    </source>
</reference>
<dbReference type="SMART" id="SM00028">
    <property type="entry name" value="TPR"/>
    <property type="match status" value="2"/>
</dbReference>
<accession>A0ABV8KLF7</accession>
<feature type="region of interest" description="Disordered" evidence="2">
    <location>
        <begin position="342"/>
        <end position="392"/>
    </location>
</feature>
<name>A0ABV8KLF7_9ACTN</name>
<evidence type="ECO:0000256" key="1">
    <source>
        <dbReference type="PROSITE-ProRule" id="PRU00339"/>
    </source>
</evidence>
<dbReference type="InterPro" id="IPR011990">
    <property type="entry name" value="TPR-like_helical_dom_sf"/>
</dbReference>
<gene>
    <name evidence="3" type="ORF">ACFOX0_13570</name>
</gene>
<dbReference type="Pfam" id="PF14559">
    <property type="entry name" value="TPR_19"/>
    <property type="match status" value="1"/>
</dbReference>
<sequence>MPEGTDDPRLSAEGELALARLAISDGDLTHAAGHVAGALAYAPTMPEVHEVLARLAARTGGGLDLFPLDQHAFVGTVVARAHLLAAAGEPAEGLELLASATSYAPTADWAGVPWVNAPGLAARLDPEQMARILMRICAGTPDPVPPPGRQPLRAYLRLAAHMVDANPEHGLLLGAASALARRLGEADLAVDWARRGARGRRDKLAEVWLGYAYRSAGRTEEAIAALRRAVSYDPDDLSVYADIAGTLADNGRLDEALRWIDQALDRNPTFDCAVHTGHRLRYQRDGELTHLVALADFQRDHPDDSHEHTDLAECCHSVPWLGHLPPAGEAVANALRQLLATQPRDGDDDAPGDGSSGVDDDRPVSAGPPRAGGEVRPPTVGRLPTQGRLRLSGLEPPSAMRALASAAPDLVISVAEAPEPDIRLPRRASAHQLWRYDGMVAAPVVGPPSATAVERIRQLAHPAWPHPPAAYDGAVGLATLDLDDLLGLLAHPPRPPATPLGRALAEHDPTLWVRCVQVWACLGLLHHRTDEPWPTSTRRQVLLDLVWGVEDWVTEAALFALVTYAWVDPDVRADVARVAAERLTDGITVARDRPVSIARSLAQLVLATPAMAPPMIAATRLLLVPDGADERRPGPLTRLWRRLTARLRRTR</sequence>
<dbReference type="EMBL" id="JBHSBN010000007">
    <property type="protein sequence ID" value="MFC4106950.1"/>
    <property type="molecule type" value="Genomic_DNA"/>
</dbReference>
<protein>
    <submittedName>
        <fullName evidence="3">Tetratricopeptide repeat protein</fullName>
    </submittedName>
</protein>
<dbReference type="RefSeq" id="WP_377545335.1">
    <property type="nucleotide sequence ID" value="NZ_JBHSBN010000007.1"/>
</dbReference>
<proteinExistence type="predicted"/>
<dbReference type="Gene3D" id="1.25.40.10">
    <property type="entry name" value="Tetratricopeptide repeat domain"/>
    <property type="match status" value="1"/>
</dbReference>
<organism evidence="3 4">
    <name type="scientific">Micromonospora zhanjiangensis</name>
    <dbReference type="NCBI Taxonomy" id="1522057"/>
    <lineage>
        <taxon>Bacteria</taxon>
        <taxon>Bacillati</taxon>
        <taxon>Actinomycetota</taxon>
        <taxon>Actinomycetes</taxon>
        <taxon>Micromonosporales</taxon>
        <taxon>Micromonosporaceae</taxon>
        <taxon>Micromonospora</taxon>
    </lineage>
</organism>
<keyword evidence="4" id="KW-1185">Reference proteome</keyword>
<feature type="repeat" description="TPR" evidence="1">
    <location>
        <begin position="203"/>
        <end position="236"/>
    </location>
</feature>
<dbReference type="SUPFAM" id="SSF48452">
    <property type="entry name" value="TPR-like"/>
    <property type="match status" value="1"/>
</dbReference>
<evidence type="ECO:0000313" key="4">
    <source>
        <dbReference type="Proteomes" id="UP001595868"/>
    </source>
</evidence>
<evidence type="ECO:0000313" key="3">
    <source>
        <dbReference type="EMBL" id="MFC4106950.1"/>
    </source>
</evidence>
<dbReference type="Proteomes" id="UP001595868">
    <property type="component" value="Unassembled WGS sequence"/>
</dbReference>